<proteinExistence type="predicted"/>
<feature type="compositionally biased region" description="Basic residues" evidence="1">
    <location>
        <begin position="1"/>
        <end position="18"/>
    </location>
</feature>
<gene>
    <name evidence="2" type="ORF">EJP69_19150</name>
</gene>
<evidence type="ECO:0000256" key="1">
    <source>
        <dbReference type="SAM" id="MobiDB-lite"/>
    </source>
</evidence>
<organism evidence="2 3">
    <name type="scientific">Variovorax gossypii</name>
    <dbReference type="NCBI Taxonomy" id="1679495"/>
    <lineage>
        <taxon>Bacteria</taxon>
        <taxon>Pseudomonadati</taxon>
        <taxon>Pseudomonadota</taxon>
        <taxon>Betaproteobacteria</taxon>
        <taxon>Burkholderiales</taxon>
        <taxon>Comamonadaceae</taxon>
        <taxon>Variovorax</taxon>
    </lineage>
</organism>
<comment type="caution">
    <text evidence="2">The sequence shown here is derived from an EMBL/GenBank/DDBJ whole genome shotgun (WGS) entry which is preliminary data.</text>
</comment>
<keyword evidence="3" id="KW-1185">Reference proteome</keyword>
<sequence>MRSGSRHRCLGGRHQHRRRDGDRAWRGRAGLGNCSPDEQDKLHDDYKQKCGQSDRLGACMAGPSPSQRSARRQVFGQCARARE</sequence>
<reference evidence="2 3" key="1">
    <citation type="submission" date="2018-12" db="EMBL/GenBank/DDBJ databases">
        <title>The genome of Variovorax gossypii DSM 100435.</title>
        <authorList>
            <person name="Gao J."/>
            <person name="Sun J."/>
        </authorList>
    </citation>
    <scope>NUCLEOTIDE SEQUENCE [LARGE SCALE GENOMIC DNA]</scope>
    <source>
        <strain evidence="2 3">DSM 100435</strain>
    </source>
</reference>
<dbReference type="EMBL" id="RXOE01000005">
    <property type="protein sequence ID" value="RTQ32833.1"/>
    <property type="molecule type" value="Genomic_DNA"/>
</dbReference>
<accession>A0A431TIY2</accession>
<dbReference type="AlphaFoldDB" id="A0A431TIY2"/>
<protein>
    <submittedName>
        <fullName evidence="2">Uncharacterized protein</fullName>
    </submittedName>
</protein>
<feature type="region of interest" description="Disordered" evidence="1">
    <location>
        <begin position="1"/>
        <end position="44"/>
    </location>
</feature>
<name>A0A431TIY2_9BURK</name>
<evidence type="ECO:0000313" key="3">
    <source>
        <dbReference type="Proteomes" id="UP000267418"/>
    </source>
</evidence>
<feature type="region of interest" description="Disordered" evidence="1">
    <location>
        <begin position="59"/>
        <end position="83"/>
    </location>
</feature>
<evidence type="ECO:0000313" key="2">
    <source>
        <dbReference type="EMBL" id="RTQ32833.1"/>
    </source>
</evidence>
<dbReference type="Proteomes" id="UP000267418">
    <property type="component" value="Unassembled WGS sequence"/>
</dbReference>